<evidence type="ECO:0000259" key="1">
    <source>
        <dbReference type="Pfam" id="PF04233"/>
    </source>
</evidence>
<sequence>MTMTLSDEIKRLRRRQERMAGRDLSPLLEAYRKSLKIIQAEITNIVENNTDDEGKLSFTKQERFNTLRQMEKQIAEQAEKLGRIEVEESTDILKKRYEDMYYRTAYTLDRGMEQIVSFSLLRPEMIEAAVYTPIAGEMFSDRVWKNKDKMTARLRDILERNMLTGKDPTKLARELKKEFGTSAFESTRLVQNEVARVTRQAADRIYEQSDVVEELMFDATLDNKTSEICQGLDGNRYPVGGDKPEIPDDTHVSCRSDYIPVVAGWEPSRKYDNEAKKEIDYTSVRTWRESRGLAS</sequence>
<dbReference type="EMBL" id="FNEV01000015">
    <property type="protein sequence ID" value="SDJ76381.1"/>
    <property type="molecule type" value="Genomic_DNA"/>
</dbReference>
<evidence type="ECO:0000313" key="2">
    <source>
        <dbReference type="EMBL" id="SDJ76381.1"/>
    </source>
</evidence>
<dbReference type="Pfam" id="PF04233">
    <property type="entry name" value="Phage_Mu_F"/>
    <property type="match status" value="1"/>
</dbReference>
<protein>
    <submittedName>
        <fullName evidence="2">Phage putative head morphogenesis protein, SPP1 gp7 family</fullName>
    </submittedName>
</protein>
<gene>
    <name evidence="2" type="ORF">SAMN04490247_3138</name>
</gene>
<keyword evidence="3" id="KW-1185">Reference proteome</keyword>
<proteinExistence type="predicted"/>
<dbReference type="Proteomes" id="UP000199225">
    <property type="component" value="Unassembled WGS sequence"/>
</dbReference>
<dbReference type="NCBIfam" id="TIGR01641">
    <property type="entry name" value="phageSPP1_gp7"/>
    <property type="match status" value="1"/>
</dbReference>
<dbReference type="InterPro" id="IPR006528">
    <property type="entry name" value="Phage_head_morphogenesis_dom"/>
</dbReference>
<name>A0A1G8WDS7_9BACI</name>
<dbReference type="STRING" id="86666.SAMN04490247_3138"/>
<feature type="domain" description="Phage head morphogenesis" evidence="1">
    <location>
        <begin position="154"/>
        <end position="255"/>
    </location>
</feature>
<dbReference type="AlphaFoldDB" id="A0A1G8WDS7"/>
<reference evidence="3" key="1">
    <citation type="submission" date="2016-10" db="EMBL/GenBank/DDBJ databases">
        <authorList>
            <person name="Varghese N."/>
            <person name="Submissions S."/>
        </authorList>
    </citation>
    <scope>NUCLEOTIDE SEQUENCE [LARGE SCALE GENOMIC DNA]</scope>
    <source>
        <strain evidence="3">DSM 4771</strain>
    </source>
</reference>
<accession>A0A1G8WDS7</accession>
<organism evidence="2 3">
    <name type="scientific">Salimicrobium halophilum</name>
    <dbReference type="NCBI Taxonomy" id="86666"/>
    <lineage>
        <taxon>Bacteria</taxon>
        <taxon>Bacillati</taxon>
        <taxon>Bacillota</taxon>
        <taxon>Bacilli</taxon>
        <taxon>Bacillales</taxon>
        <taxon>Bacillaceae</taxon>
        <taxon>Salimicrobium</taxon>
    </lineage>
</organism>
<evidence type="ECO:0000313" key="3">
    <source>
        <dbReference type="Proteomes" id="UP000199225"/>
    </source>
</evidence>
<dbReference type="RefSeq" id="WP_093194789.1">
    <property type="nucleotide sequence ID" value="NZ_FNEV01000015.1"/>
</dbReference>